<protein>
    <submittedName>
        <fullName evidence="1">15241_t:CDS:1</fullName>
    </submittedName>
</protein>
<dbReference type="Proteomes" id="UP000789525">
    <property type="component" value="Unassembled WGS sequence"/>
</dbReference>
<organism evidence="1 2">
    <name type="scientific">Acaulospora colombiana</name>
    <dbReference type="NCBI Taxonomy" id="27376"/>
    <lineage>
        <taxon>Eukaryota</taxon>
        <taxon>Fungi</taxon>
        <taxon>Fungi incertae sedis</taxon>
        <taxon>Mucoromycota</taxon>
        <taxon>Glomeromycotina</taxon>
        <taxon>Glomeromycetes</taxon>
        <taxon>Diversisporales</taxon>
        <taxon>Acaulosporaceae</taxon>
        <taxon>Acaulospora</taxon>
    </lineage>
</organism>
<evidence type="ECO:0000313" key="1">
    <source>
        <dbReference type="EMBL" id="CAG8748747.1"/>
    </source>
</evidence>
<feature type="non-terminal residue" evidence="1">
    <location>
        <position position="50"/>
    </location>
</feature>
<keyword evidence="2" id="KW-1185">Reference proteome</keyword>
<proteinExistence type="predicted"/>
<sequence>DDNMTDDADDYLRKAVNSMIGEVRSNSLKVNGIDLDETFEKFCDECENEF</sequence>
<feature type="non-terminal residue" evidence="1">
    <location>
        <position position="1"/>
    </location>
</feature>
<reference evidence="1" key="1">
    <citation type="submission" date="2021-06" db="EMBL/GenBank/DDBJ databases">
        <authorList>
            <person name="Kallberg Y."/>
            <person name="Tangrot J."/>
            <person name="Rosling A."/>
        </authorList>
    </citation>
    <scope>NUCLEOTIDE SEQUENCE</scope>
    <source>
        <strain evidence="1">CL356</strain>
    </source>
</reference>
<dbReference type="EMBL" id="CAJVPT010051946">
    <property type="protein sequence ID" value="CAG8748747.1"/>
    <property type="molecule type" value="Genomic_DNA"/>
</dbReference>
<gene>
    <name evidence="1" type="ORF">ACOLOM_LOCUS12587</name>
</gene>
<accession>A0ACA9QHP5</accession>
<comment type="caution">
    <text evidence="1">The sequence shown here is derived from an EMBL/GenBank/DDBJ whole genome shotgun (WGS) entry which is preliminary data.</text>
</comment>
<name>A0ACA9QHP5_9GLOM</name>
<evidence type="ECO:0000313" key="2">
    <source>
        <dbReference type="Proteomes" id="UP000789525"/>
    </source>
</evidence>